<reference evidence="1 2" key="1">
    <citation type="journal article" date="2013" name="PLoS Genet.">
        <title>Genomic mechanisms accounting for the adaptation to parasitism in nematode-trapping fungi.</title>
        <authorList>
            <person name="Meerupati T."/>
            <person name="Andersson K.M."/>
            <person name="Friman E."/>
            <person name="Kumar D."/>
            <person name="Tunlid A."/>
            <person name="Ahren D."/>
        </authorList>
    </citation>
    <scope>NUCLEOTIDE SEQUENCE [LARGE SCALE GENOMIC DNA]</scope>
    <source>
        <strain evidence="1 2">CBS 200.50</strain>
    </source>
</reference>
<comment type="caution">
    <text evidence="1">The sequence shown here is derived from an EMBL/GenBank/DDBJ whole genome shotgun (WGS) entry which is preliminary data.</text>
</comment>
<proteinExistence type="predicted"/>
<evidence type="ECO:0000313" key="1">
    <source>
        <dbReference type="EMBL" id="EPS43134.1"/>
    </source>
</evidence>
<name>S8AJN7_DACHA</name>
<accession>S8AJN7</accession>
<sequence>MSSLARSNTNVVNGSLQYSEIAVPLRLEALKYDLGGVNSALKWWWSTGTVDPKPIAWVNPVAFSGTFED</sequence>
<gene>
    <name evidence="1" type="ORF">H072_2957</name>
</gene>
<evidence type="ECO:0000313" key="2">
    <source>
        <dbReference type="Proteomes" id="UP000015100"/>
    </source>
</evidence>
<keyword evidence="2" id="KW-1185">Reference proteome</keyword>
<organism evidence="1 2">
    <name type="scientific">Dactylellina haptotyla (strain CBS 200.50)</name>
    <name type="common">Nematode-trapping fungus</name>
    <name type="synonym">Monacrosporium haptotylum</name>
    <dbReference type="NCBI Taxonomy" id="1284197"/>
    <lineage>
        <taxon>Eukaryota</taxon>
        <taxon>Fungi</taxon>
        <taxon>Dikarya</taxon>
        <taxon>Ascomycota</taxon>
        <taxon>Pezizomycotina</taxon>
        <taxon>Orbiliomycetes</taxon>
        <taxon>Orbiliales</taxon>
        <taxon>Orbiliaceae</taxon>
        <taxon>Dactylellina</taxon>
    </lineage>
</organism>
<reference evidence="2" key="2">
    <citation type="submission" date="2013-04" db="EMBL/GenBank/DDBJ databases">
        <title>Genomic mechanisms accounting for the adaptation to parasitism in nematode-trapping fungi.</title>
        <authorList>
            <person name="Ahren D.G."/>
        </authorList>
    </citation>
    <scope>NUCLEOTIDE SEQUENCE [LARGE SCALE GENOMIC DNA]</scope>
    <source>
        <strain evidence="2">CBS 200.50</strain>
    </source>
</reference>
<dbReference type="HOGENOM" id="CLU_2775875_0_0_1"/>
<protein>
    <submittedName>
        <fullName evidence="1">Uncharacterized protein</fullName>
    </submittedName>
</protein>
<dbReference type="EMBL" id="AQGS01000089">
    <property type="protein sequence ID" value="EPS43134.1"/>
    <property type="molecule type" value="Genomic_DNA"/>
</dbReference>
<dbReference type="AlphaFoldDB" id="S8AJN7"/>
<dbReference type="Proteomes" id="UP000015100">
    <property type="component" value="Unassembled WGS sequence"/>
</dbReference>